<evidence type="ECO:0000313" key="4">
    <source>
        <dbReference type="Proteomes" id="UP000320766"/>
    </source>
</evidence>
<dbReference type="InterPro" id="IPR019224">
    <property type="entry name" value="DUF2148"/>
</dbReference>
<dbReference type="Proteomes" id="UP000320766">
    <property type="component" value="Unassembled WGS sequence"/>
</dbReference>
<evidence type="ECO:0000313" key="3">
    <source>
        <dbReference type="EMBL" id="RZN68214.1"/>
    </source>
</evidence>
<name>A0A520KVN7_9EURY</name>
<dbReference type="PANTHER" id="PTHR40101:SF1">
    <property type="entry name" value="4FE-4S DOMAIN-CONTAINING PROTEIN"/>
    <property type="match status" value="1"/>
</dbReference>
<feature type="transmembrane region" description="Helical" evidence="1">
    <location>
        <begin position="145"/>
        <end position="171"/>
    </location>
</feature>
<dbReference type="PANTHER" id="PTHR40101">
    <property type="entry name" value="CONSERVED PROTEIN"/>
    <property type="match status" value="1"/>
</dbReference>
<proteinExistence type="predicted"/>
<evidence type="ECO:0000259" key="2">
    <source>
        <dbReference type="Pfam" id="PF09918"/>
    </source>
</evidence>
<evidence type="ECO:0000256" key="1">
    <source>
        <dbReference type="SAM" id="Phobius"/>
    </source>
</evidence>
<organism evidence="3 4">
    <name type="scientific">Candidatus Methanolliviera hydrocarbonicum</name>
    <dbReference type="NCBI Taxonomy" id="2491085"/>
    <lineage>
        <taxon>Archaea</taxon>
        <taxon>Methanobacteriati</taxon>
        <taxon>Methanobacteriota</taxon>
        <taxon>Candidatus Methanoliparia</taxon>
        <taxon>Candidatus Methanoliparales</taxon>
        <taxon>Candidatus Methanollivieraceae</taxon>
        <taxon>Candidatus Methanolliviera</taxon>
    </lineage>
</organism>
<keyword evidence="1" id="KW-1133">Transmembrane helix</keyword>
<keyword evidence="1" id="KW-0472">Membrane</keyword>
<accession>A0A520KVN7</accession>
<dbReference type="Pfam" id="PF09918">
    <property type="entry name" value="DUF2148"/>
    <property type="match status" value="1"/>
</dbReference>
<protein>
    <recommendedName>
        <fullName evidence="2">DUF2148 domain-containing protein</fullName>
    </recommendedName>
</protein>
<dbReference type="AlphaFoldDB" id="A0A520KVN7"/>
<dbReference type="EMBL" id="RXIL01000114">
    <property type="protein sequence ID" value="RZN68214.1"/>
    <property type="molecule type" value="Genomic_DNA"/>
</dbReference>
<sequence>MPVRREEELEEEAVVGVAKDILISARTAPKTKGIDDVKVSLVYGGDLKKLAEKMRDLSESLGDNFIRDAKGVESSHAVVLIGVDGEEPIGLNCGACGFDCASMKENRKKGRDFYGPLCAFKLLDMGIAVGSAVKTASIFNVDNRIMYRVGLAGILLGYIEADIALGIPLAVKGKNPFFDRHPITERDLR</sequence>
<gene>
    <name evidence="3" type="ORF">EF807_06310</name>
</gene>
<feature type="domain" description="DUF2148" evidence="2">
    <location>
        <begin position="115"/>
        <end position="180"/>
    </location>
</feature>
<reference evidence="3 4" key="1">
    <citation type="journal article" date="2019" name="Nat. Microbiol.">
        <title>Wide diversity of methane and short-chain alkane metabolisms in uncultured archaea.</title>
        <authorList>
            <person name="Borrel G."/>
            <person name="Adam P.S."/>
            <person name="McKay L.J."/>
            <person name="Chen L.X."/>
            <person name="Sierra-Garcia I.N."/>
            <person name="Sieber C.M."/>
            <person name="Letourneur Q."/>
            <person name="Ghozlane A."/>
            <person name="Andersen G.L."/>
            <person name="Li W.J."/>
            <person name="Hallam S.J."/>
            <person name="Muyzer G."/>
            <person name="de Oliveira V.M."/>
            <person name="Inskeep W.P."/>
            <person name="Banfield J.F."/>
            <person name="Gribaldo S."/>
        </authorList>
    </citation>
    <scope>NUCLEOTIDE SEQUENCE [LARGE SCALE GENOMIC DNA]</scope>
    <source>
        <strain evidence="3">NM1b</strain>
    </source>
</reference>
<keyword evidence="1" id="KW-0812">Transmembrane</keyword>
<comment type="caution">
    <text evidence="3">The sequence shown here is derived from an EMBL/GenBank/DDBJ whole genome shotgun (WGS) entry which is preliminary data.</text>
</comment>